<reference evidence="2 3" key="1">
    <citation type="submission" date="2016-11" db="EMBL/GenBank/DDBJ databases">
        <authorList>
            <person name="Jaros S."/>
            <person name="Januszkiewicz K."/>
            <person name="Wedrychowicz H."/>
        </authorList>
    </citation>
    <scope>NUCLEOTIDE SEQUENCE [LARGE SCALE GENOMIC DNA]</scope>
    <source>
        <strain evidence="2 3">CGMCC 1.7049</strain>
    </source>
</reference>
<evidence type="ECO:0000256" key="1">
    <source>
        <dbReference type="SAM" id="SignalP"/>
    </source>
</evidence>
<name>A0A1M5QRZ8_9GAMM</name>
<dbReference type="AlphaFoldDB" id="A0A1M5QRZ8"/>
<keyword evidence="1" id="KW-0732">Signal</keyword>
<keyword evidence="3" id="KW-1185">Reference proteome</keyword>
<protein>
    <recommendedName>
        <fullName evidence="4">Lipoprotein</fullName>
    </recommendedName>
</protein>
<dbReference type="STRING" id="490188.SAMN04488068_2778"/>
<accession>A0A1M5QRZ8</accession>
<sequence>MLSFLRPALRHTITASLMWLAACGSSSNGDTDSPVEPPPPGIPTLTEYTIDTDLINESSGLARSQRRDDLLWTLNDSGGATSLYGITTEGRHVVTLDVRGALANLDWEDLASYTHDGVAYLLIGDMGDNSAFRPVTTFYRIVEPEVTIGDAVQSLSVTVDRIYTQAYPDGPRDAESLAVDGRDHMAYVLSKRDAQPMLYRFPLDSLLPLPIALPGIMEALGPIEIPRAPADFSGNVDAFNWTTAMDFDDAGTMAYVGTPLNGYWYQRQADEDWISAMQRAPRAFALPPYSQIEAGTFARTDAATLYITSENLPAPLARLRP</sequence>
<feature type="signal peptide" evidence="1">
    <location>
        <begin position="1"/>
        <end position="21"/>
    </location>
</feature>
<proteinExistence type="predicted"/>
<organism evidence="2 3">
    <name type="scientific">Hydrocarboniphaga daqingensis</name>
    <dbReference type="NCBI Taxonomy" id="490188"/>
    <lineage>
        <taxon>Bacteria</taxon>
        <taxon>Pseudomonadati</taxon>
        <taxon>Pseudomonadota</taxon>
        <taxon>Gammaproteobacteria</taxon>
        <taxon>Nevskiales</taxon>
        <taxon>Nevskiaceae</taxon>
        <taxon>Hydrocarboniphaga</taxon>
    </lineage>
</organism>
<gene>
    <name evidence="2" type="ORF">SAMN04488068_2778</name>
</gene>
<dbReference type="SUPFAM" id="SSF50956">
    <property type="entry name" value="Thermostable phytase (3-phytase)"/>
    <property type="match status" value="1"/>
</dbReference>
<dbReference type="EMBL" id="FQWZ01000006">
    <property type="protein sequence ID" value="SHH16529.1"/>
    <property type="molecule type" value="Genomic_DNA"/>
</dbReference>
<dbReference type="OrthoDB" id="9798438at2"/>
<dbReference type="RefSeq" id="WP_072898250.1">
    <property type="nucleotide sequence ID" value="NZ_FQWZ01000006.1"/>
</dbReference>
<dbReference type="Proteomes" id="UP000199758">
    <property type="component" value="Unassembled WGS sequence"/>
</dbReference>
<evidence type="ECO:0008006" key="4">
    <source>
        <dbReference type="Google" id="ProtNLM"/>
    </source>
</evidence>
<feature type="chain" id="PRO_5012567591" description="Lipoprotein" evidence="1">
    <location>
        <begin position="22"/>
        <end position="321"/>
    </location>
</feature>
<evidence type="ECO:0000313" key="3">
    <source>
        <dbReference type="Proteomes" id="UP000199758"/>
    </source>
</evidence>
<evidence type="ECO:0000313" key="2">
    <source>
        <dbReference type="EMBL" id="SHH16529.1"/>
    </source>
</evidence>
<dbReference type="PROSITE" id="PS51257">
    <property type="entry name" value="PROKAR_LIPOPROTEIN"/>
    <property type="match status" value="1"/>
</dbReference>